<reference evidence="4" key="1">
    <citation type="journal article" date="2019" name="Int. J. Syst. Evol. Microbiol.">
        <title>The Global Catalogue of Microorganisms (GCM) 10K type strain sequencing project: providing services to taxonomists for standard genome sequencing and annotation.</title>
        <authorList>
            <consortium name="The Broad Institute Genomics Platform"/>
            <consortium name="The Broad Institute Genome Sequencing Center for Infectious Disease"/>
            <person name="Wu L."/>
            <person name="Ma J."/>
        </authorList>
    </citation>
    <scope>NUCLEOTIDE SEQUENCE [LARGE SCALE GENOMIC DNA]</scope>
    <source>
        <strain evidence="4">KCTC 42805</strain>
    </source>
</reference>
<comment type="caution">
    <text evidence="3">The sequence shown here is derived from an EMBL/GenBank/DDBJ whole genome shotgun (WGS) entry which is preliminary data.</text>
</comment>
<evidence type="ECO:0000313" key="4">
    <source>
        <dbReference type="Proteomes" id="UP001597469"/>
    </source>
</evidence>
<gene>
    <name evidence="3" type="ORF">ACFSUS_05380</name>
</gene>
<sequence length="269" mass="29782">MKNNVFYILLTLMVMGLAIWACDTTDTEFSGPTPSGRMNILFDNVVGSSDLALGTGTYQNAAGESFNVTKFNYFISNIRLRKEDGSEYVVPQDSSYFLVEESRPASQTLTLRNIPTGNYTGMTFLIGVDSLRSSADMSLRTGVLDPGLTTHDPMYWEWNSGYIFVKLEGTSSAAPATQNNEFMYHVGGFGVIKKINNLRSATVTFSGDLAKVERATVPTIRLKTDVLKLFNGPTQVSIAQHSSVMFEPYSSNIADNYRQMISYDRIQAN</sequence>
<feature type="chain" id="PRO_5046323037" evidence="1">
    <location>
        <begin position="22"/>
        <end position="269"/>
    </location>
</feature>
<name>A0ABW5M190_9BACT</name>
<feature type="domain" description="Copper-binding protein MbnP-like" evidence="2">
    <location>
        <begin position="36"/>
        <end position="245"/>
    </location>
</feature>
<dbReference type="Proteomes" id="UP001597469">
    <property type="component" value="Unassembled WGS sequence"/>
</dbReference>
<protein>
    <submittedName>
        <fullName evidence="3">MbnP family protein</fullName>
    </submittedName>
</protein>
<keyword evidence="1" id="KW-0732">Signal</keyword>
<organism evidence="3 4">
    <name type="scientific">Spirosoma soli</name>
    <dbReference type="NCBI Taxonomy" id="1770529"/>
    <lineage>
        <taxon>Bacteria</taxon>
        <taxon>Pseudomonadati</taxon>
        <taxon>Bacteroidota</taxon>
        <taxon>Cytophagia</taxon>
        <taxon>Cytophagales</taxon>
        <taxon>Cytophagaceae</taxon>
        <taxon>Spirosoma</taxon>
    </lineage>
</organism>
<evidence type="ECO:0000256" key="1">
    <source>
        <dbReference type="SAM" id="SignalP"/>
    </source>
</evidence>
<feature type="signal peptide" evidence="1">
    <location>
        <begin position="1"/>
        <end position="21"/>
    </location>
</feature>
<dbReference type="InterPro" id="IPR046863">
    <property type="entry name" value="MbnP-like_dom"/>
</dbReference>
<accession>A0ABW5M190</accession>
<dbReference type="Pfam" id="PF20243">
    <property type="entry name" value="MbnP"/>
    <property type="match status" value="1"/>
</dbReference>
<dbReference type="RefSeq" id="WP_381520143.1">
    <property type="nucleotide sequence ID" value="NZ_JBHULN010000002.1"/>
</dbReference>
<dbReference type="EMBL" id="JBHULN010000002">
    <property type="protein sequence ID" value="MFD2570056.1"/>
    <property type="molecule type" value="Genomic_DNA"/>
</dbReference>
<evidence type="ECO:0000259" key="2">
    <source>
        <dbReference type="Pfam" id="PF20243"/>
    </source>
</evidence>
<evidence type="ECO:0000313" key="3">
    <source>
        <dbReference type="EMBL" id="MFD2570056.1"/>
    </source>
</evidence>
<proteinExistence type="predicted"/>
<keyword evidence="4" id="KW-1185">Reference proteome</keyword>